<dbReference type="GO" id="GO:0032259">
    <property type="term" value="P:methylation"/>
    <property type="evidence" value="ECO:0007669"/>
    <property type="project" value="UniProtKB-KW"/>
</dbReference>
<evidence type="ECO:0000256" key="1">
    <source>
        <dbReference type="ARBA" id="ARBA00022603"/>
    </source>
</evidence>
<dbReference type="GO" id="GO:0008168">
    <property type="term" value="F:methyltransferase activity"/>
    <property type="evidence" value="ECO:0007669"/>
    <property type="project" value="UniProtKB-KW"/>
</dbReference>
<dbReference type="EC" id="2.1.1.-" evidence="3"/>
<proteinExistence type="predicted"/>
<dbReference type="Proteomes" id="UP001480973">
    <property type="component" value="Unassembled WGS sequence"/>
</dbReference>
<dbReference type="PANTHER" id="PTHR43619:SF2">
    <property type="entry name" value="S-ADENOSYL-L-METHIONINE-DEPENDENT METHYLTRANSFERASES SUPERFAMILY PROTEIN"/>
    <property type="match status" value="1"/>
</dbReference>
<organism evidence="3 4">
    <name type="scientific">Lachnospira intestinalis</name>
    <dbReference type="NCBI Taxonomy" id="3133158"/>
    <lineage>
        <taxon>Bacteria</taxon>
        <taxon>Bacillati</taxon>
        <taxon>Bacillota</taxon>
        <taxon>Clostridia</taxon>
        <taxon>Lachnospirales</taxon>
        <taxon>Lachnospiraceae</taxon>
        <taxon>Lachnospira</taxon>
    </lineage>
</organism>
<accession>A0ABV1GJP1</accession>
<dbReference type="InterPro" id="IPR007213">
    <property type="entry name" value="Ppm1/Ppm2/Tcmp"/>
</dbReference>
<evidence type="ECO:0000256" key="2">
    <source>
        <dbReference type="ARBA" id="ARBA00022679"/>
    </source>
</evidence>
<evidence type="ECO:0000313" key="3">
    <source>
        <dbReference type="EMBL" id="MEQ2533496.1"/>
    </source>
</evidence>
<keyword evidence="2 3" id="KW-0808">Transferase</keyword>
<keyword evidence="4" id="KW-1185">Reference proteome</keyword>
<gene>
    <name evidence="3" type="ORF">WMO38_00030</name>
</gene>
<dbReference type="EMBL" id="JBBMES010000001">
    <property type="protein sequence ID" value="MEQ2533496.1"/>
    <property type="molecule type" value="Genomic_DNA"/>
</dbReference>
<dbReference type="SUPFAM" id="SSF53335">
    <property type="entry name" value="S-adenosyl-L-methionine-dependent methyltransferases"/>
    <property type="match status" value="1"/>
</dbReference>
<dbReference type="Gene3D" id="3.40.50.150">
    <property type="entry name" value="Vaccinia Virus protein VP39"/>
    <property type="match status" value="1"/>
</dbReference>
<dbReference type="Pfam" id="PF04072">
    <property type="entry name" value="LCM"/>
    <property type="match status" value="1"/>
</dbReference>
<dbReference type="InterPro" id="IPR029063">
    <property type="entry name" value="SAM-dependent_MTases_sf"/>
</dbReference>
<dbReference type="PANTHER" id="PTHR43619">
    <property type="entry name" value="S-ADENOSYL-L-METHIONINE-DEPENDENT METHYLTRANSFERASE YKTD-RELATED"/>
    <property type="match status" value="1"/>
</dbReference>
<dbReference type="InterPro" id="IPR016874">
    <property type="entry name" value="TcmP-like"/>
</dbReference>
<reference evidence="3 4" key="1">
    <citation type="submission" date="2024-03" db="EMBL/GenBank/DDBJ databases">
        <title>Human intestinal bacterial collection.</title>
        <authorList>
            <person name="Pauvert C."/>
            <person name="Hitch T.C.A."/>
            <person name="Clavel T."/>
        </authorList>
    </citation>
    <scope>NUCLEOTIDE SEQUENCE [LARGE SCALE GENOMIC DNA]</scope>
    <source>
        <strain evidence="3 4">CLA-JM-H10</strain>
    </source>
</reference>
<sequence length="271" mass="30872">MSERIKPTISGSAETMLQSFYARARYSKSKHNKFYDAKAVELVDKIDYDFSTAARDSTMRKGVIARTVVFDELVKNFIEKNPYCTVVNIACGLDTRFYRMDNGKITWYNLDLPETIAIRNQIFEESGRVSTIGIFALDPAWSKEVKVRGKMLFIIEGLSMYLTAEGNGKILKIIKDNFDNACILMECLAKAWVKKEGIEKSIQQTGSKFVFGADHFEDLGNMTTGYHKIKDDNILRGMELFSSAYRLLALLPIAKKVTQKILIFEKDEQSM</sequence>
<keyword evidence="1 3" id="KW-0489">Methyltransferase</keyword>
<evidence type="ECO:0000313" key="4">
    <source>
        <dbReference type="Proteomes" id="UP001480973"/>
    </source>
</evidence>
<comment type="caution">
    <text evidence="3">The sequence shown here is derived from an EMBL/GenBank/DDBJ whole genome shotgun (WGS) entry which is preliminary data.</text>
</comment>
<name>A0ABV1GJP1_9FIRM</name>
<dbReference type="PIRSF" id="PIRSF028177">
    <property type="entry name" value="Polyketide_synth_Omtfrase_TcmP"/>
    <property type="match status" value="1"/>
</dbReference>
<protein>
    <submittedName>
        <fullName evidence="3">Class I SAM-dependent methyltransferase</fullName>
        <ecNumber evidence="3">2.1.1.-</ecNumber>
    </submittedName>
</protein>